<feature type="region of interest" description="Disordered" evidence="1">
    <location>
        <begin position="590"/>
        <end position="620"/>
    </location>
</feature>
<feature type="signal peptide" evidence="2">
    <location>
        <begin position="1"/>
        <end position="17"/>
    </location>
</feature>
<proteinExistence type="predicted"/>
<dbReference type="Proteomes" id="UP000191672">
    <property type="component" value="Unassembled WGS sequence"/>
</dbReference>
<evidence type="ECO:0000256" key="1">
    <source>
        <dbReference type="SAM" id="MobiDB-lite"/>
    </source>
</evidence>
<keyword evidence="2" id="KW-0732">Signal</keyword>
<dbReference type="OrthoDB" id="2890403at2759"/>
<organism evidence="3 4">
    <name type="scientific">Penicillium antarcticum</name>
    <dbReference type="NCBI Taxonomy" id="416450"/>
    <lineage>
        <taxon>Eukaryota</taxon>
        <taxon>Fungi</taxon>
        <taxon>Dikarya</taxon>
        <taxon>Ascomycota</taxon>
        <taxon>Pezizomycotina</taxon>
        <taxon>Eurotiomycetes</taxon>
        <taxon>Eurotiomycetidae</taxon>
        <taxon>Eurotiales</taxon>
        <taxon>Aspergillaceae</taxon>
        <taxon>Penicillium</taxon>
    </lineage>
</organism>
<protein>
    <submittedName>
        <fullName evidence="3">Uncharacterized protein</fullName>
    </submittedName>
</protein>
<name>A0A1V6PT57_9EURO</name>
<accession>A0A1V6PT57</accession>
<gene>
    <name evidence="3" type="ORF">PENANT_c038G04318</name>
</gene>
<dbReference type="AlphaFoldDB" id="A0A1V6PT57"/>
<keyword evidence="4" id="KW-1185">Reference proteome</keyword>
<evidence type="ECO:0000256" key="2">
    <source>
        <dbReference type="SAM" id="SignalP"/>
    </source>
</evidence>
<feature type="chain" id="PRO_5012121926" evidence="2">
    <location>
        <begin position="18"/>
        <end position="711"/>
    </location>
</feature>
<comment type="caution">
    <text evidence="3">The sequence shown here is derived from an EMBL/GenBank/DDBJ whole genome shotgun (WGS) entry which is preliminary data.</text>
</comment>
<dbReference type="EMBL" id="MDYN01000038">
    <property type="protein sequence ID" value="OQD80178.1"/>
    <property type="molecule type" value="Genomic_DNA"/>
</dbReference>
<feature type="compositionally biased region" description="Low complexity" evidence="1">
    <location>
        <begin position="590"/>
        <end position="612"/>
    </location>
</feature>
<dbReference type="STRING" id="416450.A0A1V6PT57"/>
<sequence length="711" mass="72474">MRGTFVLSLLSALGASASLLKSNLKSNVDVLALDYAFNPVKAAYWTGYPHHRRTPFSVSPDGKSAYIAYLDSSATDVHVQQLDPETFTATGTTVTISGGKEAGGLVAHNDGFALLTNEAMPSGTTNAPPSDIPVPVLYRYTSGKQTFKTWLGGPDVHTSDGRSASPDMNGDLVYSEEAGLYGAYFVVTNYSGDASGHFGDSIEYASTNGALVTITGASSSWGCSHNTGIAFEAADAAPFASICAEDQGAIWLNTKTQGMNTDGVKISNENTTNGAGGEAMGGMSGSYSALARFAETTKYIFAWVSRGAMDVTENEWMGSGYTNVQNRTNGRNVAISLFSDKYTKVGAQATSVVGTEDGDSQVNWVTNGSNDCSNAHTATFGSDNAVVSWEEISNPTCDFIAMGCRGTFAGTFFQQVDSTGAKVGDAISSEDVYVAGDMVTMSGGRICWPYVSMIWNLSQAVDDSASGSSTKKMSIACLSLQDVDSSVASSASSTSSATVAGTINAASVTSTSTAAAATASVDASSNVATEASDASASASADVASVVVPATSSAAAPAVCDATSGVSSDTLSGISSAGAVAASEASSEASNASPEISAATSATPITTAASGSTDTGFEGAIPSAIPSEAAPVFQSGASSSIPVVFPSGFASGVPYDLFLPTGLPLAEISDESAFAACTGTPKHRGNLGHHSHHGNLGHHTHREHHVSLFPDF</sequence>
<evidence type="ECO:0000313" key="4">
    <source>
        <dbReference type="Proteomes" id="UP000191672"/>
    </source>
</evidence>
<reference evidence="4" key="1">
    <citation type="journal article" date="2017" name="Nat. Microbiol.">
        <title>Global analysis of biosynthetic gene clusters reveals vast potential of secondary metabolite production in Penicillium species.</title>
        <authorList>
            <person name="Nielsen J.C."/>
            <person name="Grijseels S."/>
            <person name="Prigent S."/>
            <person name="Ji B."/>
            <person name="Dainat J."/>
            <person name="Nielsen K.F."/>
            <person name="Frisvad J.C."/>
            <person name="Workman M."/>
            <person name="Nielsen J."/>
        </authorList>
    </citation>
    <scope>NUCLEOTIDE SEQUENCE [LARGE SCALE GENOMIC DNA]</scope>
    <source>
        <strain evidence="4">IBT 31811</strain>
    </source>
</reference>
<evidence type="ECO:0000313" key="3">
    <source>
        <dbReference type="EMBL" id="OQD80178.1"/>
    </source>
</evidence>